<proteinExistence type="predicted"/>
<evidence type="ECO:0000256" key="1">
    <source>
        <dbReference type="SAM" id="MobiDB-lite"/>
    </source>
</evidence>
<feature type="compositionally biased region" description="Basic and acidic residues" evidence="1">
    <location>
        <begin position="10"/>
        <end position="31"/>
    </location>
</feature>
<evidence type="ECO:0000313" key="2">
    <source>
        <dbReference type="EMBL" id="TCN63709.1"/>
    </source>
</evidence>
<protein>
    <submittedName>
        <fullName evidence="2">Uncharacterized protein DUF3164</fullName>
    </submittedName>
</protein>
<name>A0A4R2EHT7_9BACT</name>
<gene>
    <name evidence="2" type="ORF">CLV25_11559</name>
</gene>
<dbReference type="Proteomes" id="UP000294830">
    <property type="component" value="Unassembled WGS sequence"/>
</dbReference>
<dbReference type="RefSeq" id="WP_131840147.1">
    <property type="nucleotide sequence ID" value="NZ_SLWB01000015.1"/>
</dbReference>
<dbReference type="InterPro" id="IPR021505">
    <property type="entry name" value="Phage_B3_Orf6"/>
</dbReference>
<reference evidence="2 3" key="1">
    <citation type="submission" date="2019-03" db="EMBL/GenBank/DDBJ databases">
        <title>Genomic Encyclopedia of Archaeal and Bacterial Type Strains, Phase II (KMG-II): from individual species to whole genera.</title>
        <authorList>
            <person name="Goeker M."/>
        </authorList>
    </citation>
    <scope>NUCLEOTIDE SEQUENCE [LARGE SCALE GENOMIC DNA]</scope>
    <source>
        <strain evidence="2 3">RL-C</strain>
    </source>
</reference>
<dbReference type="AlphaFoldDB" id="A0A4R2EHT7"/>
<feature type="region of interest" description="Disordered" evidence="1">
    <location>
        <begin position="1"/>
        <end position="31"/>
    </location>
</feature>
<sequence>MSVDLSTLSPEEKKRLREQLEQEEKAKREQHLAEKEVYENLKEESVTELFAFLLGLSQSIKDGKTKVFAACDPLLAMKKELYGLSDDDLSKQQSHTFTNKENSKSVIIGYNVIDGWDEDLTTAAKARIDKWLTSKVNKDNEMFVSMVRDILNATGDGRLKASRVMELSNKAKEFGDTELTNAISMLEKAYKPVKSSTYVKAKFKDENNQWKWVELSMSQA</sequence>
<comment type="caution">
    <text evidence="2">The sequence shown here is derived from an EMBL/GenBank/DDBJ whole genome shotgun (WGS) entry which is preliminary data.</text>
</comment>
<dbReference type="Pfam" id="PF11363">
    <property type="entry name" value="DUF3164"/>
    <property type="match status" value="1"/>
</dbReference>
<keyword evidence="3" id="KW-1185">Reference proteome</keyword>
<organism evidence="2 3">
    <name type="scientific">Acetobacteroides hydrogenigenes</name>
    <dbReference type="NCBI Taxonomy" id="979970"/>
    <lineage>
        <taxon>Bacteria</taxon>
        <taxon>Pseudomonadati</taxon>
        <taxon>Bacteroidota</taxon>
        <taxon>Bacteroidia</taxon>
        <taxon>Bacteroidales</taxon>
        <taxon>Rikenellaceae</taxon>
        <taxon>Acetobacteroides</taxon>
    </lineage>
</organism>
<evidence type="ECO:0000313" key="3">
    <source>
        <dbReference type="Proteomes" id="UP000294830"/>
    </source>
</evidence>
<dbReference type="EMBL" id="SLWB01000015">
    <property type="protein sequence ID" value="TCN63709.1"/>
    <property type="molecule type" value="Genomic_DNA"/>
</dbReference>
<dbReference type="OrthoDB" id="1004368at2"/>
<accession>A0A4R2EHT7</accession>